<dbReference type="InterPro" id="IPR028846">
    <property type="entry name" value="Recoverin"/>
</dbReference>
<dbReference type="SUPFAM" id="SSF47473">
    <property type="entry name" value="EF-hand"/>
    <property type="match status" value="1"/>
</dbReference>
<evidence type="ECO:0000313" key="5">
    <source>
        <dbReference type="EnsemblMetazoa" id="XP_019757883.1"/>
    </source>
</evidence>
<dbReference type="GO" id="GO:0005509">
    <property type="term" value="F:calcium ion binding"/>
    <property type="evidence" value="ECO:0007669"/>
    <property type="project" value="InterPro"/>
</dbReference>
<dbReference type="KEGG" id="dpa:109536213"/>
<sequence>MVSKKYYFKILSKTVRKITVIKQLISEITTIFFIFIPDFQYFVMTTETPANPNFLNVFKVISSAKKGFLRKKVNRARRENVARGMAGQLDLSMDSMEETRFKKRNQYLIQRLEKRLHFTYAEIECLLLIYYKLWKEGLVNNPSQEGVTKVQFRDVLHCALDMTDDSLMDRVFLALDKGPSSCISMETWATAFSLFLRGTIEEKIQFCFSIYDIMGDGILARDSIFQLLRTSLVSQSGEEDAEESARDMIEVITKKMDIDRDGKISYADYKQSVLKNPMLLEAFGQCLPSRQATFSYLTTFTSTGSTM</sequence>
<dbReference type="AlphaFoldDB" id="A0AAR5P9X2"/>
<reference evidence="5" key="2">
    <citation type="submission" date="2024-08" db="UniProtKB">
        <authorList>
            <consortium name="EnsemblMetazoa"/>
        </authorList>
    </citation>
    <scope>IDENTIFICATION</scope>
</reference>
<dbReference type="InterPro" id="IPR018247">
    <property type="entry name" value="EF_Hand_1_Ca_BS"/>
</dbReference>
<reference evidence="6" key="1">
    <citation type="journal article" date="2013" name="Genome Biol.">
        <title>Draft genome of the mountain pine beetle, Dendroctonus ponderosae Hopkins, a major forest pest.</title>
        <authorList>
            <person name="Keeling C.I."/>
            <person name="Yuen M.M."/>
            <person name="Liao N.Y."/>
            <person name="Docking T.R."/>
            <person name="Chan S.K."/>
            <person name="Taylor G.A."/>
            <person name="Palmquist D.L."/>
            <person name="Jackman S.D."/>
            <person name="Nguyen A."/>
            <person name="Li M."/>
            <person name="Henderson H."/>
            <person name="Janes J.K."/>
            <person name="Zhao Y."/>
            <person name="Pandoh P."/>
            <person name="Moore R."/>
            <person name="Sperling F.A."/>
            <person name="Huber D.P."/>
            <person name="Birol I."/>
            <person name="Jones S.J."/>
            <person name="Bohlmann J."/>
        </authorList>
    </citation>
    <scope>NUCLEOTIDE SEQUENCE</scope>
</reference>
<keyword evidence="1" id="KW-0479">Metal-binding</keyword>
<organism evidence="5 6">
    <name type="scientific">Dendroctonus ponderosae</name>
    <name type="common">Mountain pine beetle</name>
    <dbReference type="NCBI Taxonomy" id="77166"/>
    <lineage>
        <taxon>Eukaryota</taxon>
        <taxon>Metazoa</taxon>
        <taxon>Ecdysozoa</taxon>
        <taxon>Arthropoda</taxon>
        <taxon>Hexapoda</taxon>
        <taxon>Insecta</taxon>
        <taxon>Pterygota</taxon>
        <taxon>Neoptera</taxon>
        <taxon>Endopterygota</taxon>
        <taxon>Coleoptera</taxon>
        <taxon>Polyphaga</taxon>
        <taxon>Cucujiformia</taxon>
        <taxon>Curculionidae</taxon>
        <taxon>Scolytinae</taxon>
        <taxon>Dendroctonus</taxon>
    </lineage>
</organism>
<dbReference type="GeneID" id="109536213"/>
<dbReference type="PANTHER" id="PTHR23055:SF190">
    <property type="entry name" value="AT17667P-RELATED"/>
    <property type="match status" value="1"/>
</dbReference>
<evidence type="ECO:0000256" key="1">
    <source>
        <dbReference type="ARBA" id="ARBA00022723"/>
    </source>
</evidence>
<dbReference type="PANTHER" id="PTHR23055">
    <property type="entry name" value="CALCIUM BINDING PROTEINS"/>
    <property type="match status" value="1"/>
</dbReference>
<name>A0AAR5P9X2_DENPD</name>
<dbReference type="Proteomes" id="UP000019118">
    <property type="component" value="Unassembled WGS sequence"/>
</dbReference>
<dbReference type="InterPro" id="IPR002048">
    <property type="entry name" value="EF_hand_dom"/>
</dbReference>
<evidence type="ECO:0000313" key="6">
    <source>
        <dbReference type="Proteomes" id="UP000019118"/>
    </source>
</evidence>
<keyword evidence="6" id="KW-1185">Reference proteome</keyword>
<dbReference type="PROSITE" id="PS00018">
    <property type="entry name" value="EF_HAND_1"/>
    <property type="match status" value="1"/>
</dbReference>
<proteinExistence type="predicted"/>
<dbReference type="Pfam" id="PF13499">
    <property type="entry name" value="EF-hand_7"/>
    <property type="match status" value="1"/>
</dbReference>
<evidence type="ECO:0000256" key="3">
    <source>
        <dbReference type="ARBA" id="ARBA00022837"/>
    </source>
</evidence>
<feature type="domain" description="EF-hand" evidence="4">
    <location>
        <begin position="244"/>
        <end position="279"/>
    </location>
</feature>
<dbReference type="InterPro" id="IPR011992">
    <property type="entry name" value="EF-hand-dom_pair"/>
</dbReference>
<dbReference type="RefSeq" id="XP_019757883.2">
    <property type="nucleotide sequence ID" value="XM_019902324.2"/>
</dbReference>
<evidence type="ECO:0000259" key="4">
    <source>
        <dbReference type="PROSITE" id="PS50222"/>
    </source>
</evidence>
<dbReference type="Gene3D" id="1.10.238.10">
    <property type="entry name" value="EF-hand"/>
    <property type="match status" value="1"/>
</dbReference>
<accession>A0AAR5P9X2</accession>
<keyword evidence="2" id="KW-0677">Repeat</keyword>
<evidence type="ECO:0000256" key="2">
    <source>
        <dbReference type="ARBA" id="ARBA00022737"/>
    </source>
</evidence>
<dbReference type="PROSITE" id="PS50222">
    <property type="entry name" value="EF_HAND_2"/>
    <property type="match status" value="1"/>
</dbReference>
<protein>
    <recommendedName>
        <fullName evidence="4">EF-hand domain-containing protein</fullName>
    </recommendedName>
</protein>
<dbReference type="EnsemblMetazoa" id="XM_019902324.1">
    <property type="protein sequence ID" value="XP_019757883.1"/>
    <property type="gene ID" value="LOC109536213"/>
</dbReference>
<keyword evidence="3" id="KW-0106">Calcium</keyword>